<evidence type="ECO:0000313" key="1">
    <source>
        <dbReference type="EMBL" id="KAK4546874.1"/>
    </source>
</evidence>
<reference evidence="1 2" key="1">
    <citation type="submission" date="2021-11" db="EMBL/GenBank/DDBJ databases">
        <title>Black yeast isolated from Biological Soil Crust.</title>
        <authorList>
            <person name="Kurbessoian T."/>
        </authorList>
    </citation>
    <scope>NUCLEOTIDE SEQUENCE [LARGE SCALE GENOMIC DNA]</scope>
    <source>
        <strain evidence="1 2">CCFEE 5522</strain>
    </source>
</reference>
<keyword evidence="2" id="KW-1185">Reference proteome</keyword>
<proteinExistence type="predicted"/>
<evidence type="ECO:0000313" key="2">
    <source>
        <dbReference type="Proteomes" id="UP001324427"/>
    </source>
</evidence>
<accession>A0AAV9JND6</accession>
<sequence length="89" mass="9854">MGYVAPSITWVRTPLSMDRWPSCAPPSITLRKVYEDTRPLSRDQEMMEGGNEDEKEEDAAAVETAEHDDANELAAADEVALAVEAKDKM</sequence>
<dbReference type="EMBL" id="JAVFHQ010000013">
    <property type="protein sequence ID" value="KAK4546874.1"/>
    <property type="molecule type" value="Genomic_DNA"/>
</dbReference>
<comment type="caution">
    <text evidence="1">The sequence shown here is derived from an EMBL/GenBank/DDBJ whole genome shotgun (WGS) entry which is preliminary data.</text>
</comment>
<organism evidence="1 2">
    <name type="scientific">Oleoguttula mirabilis</name>
    <dbReference type="NCBI Taxonomy" id="1507867"/>
    <lineage>
        <taxon>Eukaryota</taxon>
        <taxon>Fungi</taxon>
        <taxon>Dikarya</taxon>
        <taxon>Ascomycota</taxon>
        <taxon>Pezizomycotina</taxon>
        <taxon>Dothideomycetes</taxon>
        <taxon>Dothideomycetidae</taxon>
        <taxon>Mycosphaerellales</taxon>
        <taxon>Teratosphaeriaceae</taxon>
        <taxon>Oleoguttula</taxon>
    </lineage>
</organism>
<protein>
    <submittedName>
        <fullName evidence="1">Uncharacterized protein</fullName>
    </submittedName>
</protein>
<dbReference type="AlphaFoldDB" id="A0AAV9JND6"/>
<gene>
    <name evidence="1" type="ORF">LTR36_001606</name>
</gene>
<name>A0AAV9JND6_9PEZI</name>
<dbReference type="Proteomes" id="UP001324427">
    <property type="component" value="Unassembled WGS sequence"/>
</dbReference>